<accession>A0A0E9RW29</accession>
<reference evidence="1" key="2">
    <citation type="journal article" date="2015" name="Fish Shellfish Immunol.">
        <title>Early steps in the European eel (Anguilla anguilla)-Vibrio vulnificus interaction in the gills: Role of the RtxA13 toxin.</title>
        <authorList>
            <person name="Callol A."/>
            <person name="Pajuelo D."/>
            <person name="Ebbesson L."/>
            <person name="Teles M."/>
            <person name="MacKenzie S."/>
            <person name="Amaro C."/>
        </authorList>
    </citation>
    <scope>NUCLEOTIDE SEQUENCE</scope>
</reference>
<dbReference type="EMBL" id="GBXM01075256">
    <property type="protein sequence ID" value="JAH33321.1"/>
    <property type="molecule type" value="Transcribed_RNA"/>
</dbReference>
<sequence>MSRRSRYKLAIRHLTLAFIIFPEYLIVSHHPHMNSAWRLHSKPAVWTGLSVQCVVIIKYCGKP</sequence>
<proteinExistence type="predicted"/>
<organism evidence="1">
    <name type="scientific">Anguilla anguilla</name>
    <name type="common">European freshwater eel</name>
    <name type="synonym">Muraena anguilla</name>
    <dbReference type="NCBI Taxonomy" id="7936"/>
    <lineage>
        <taxon>Eukaryota</taxon>
        <taxon>Metazoa</taxon>
        <taxon>Chordata</taxon>
        <taxon>Craniata</taxon>
        <taxon>Vertebrata</taxon>
        <taxon>Euteleostomi</taxon>
        <taxon>Actinopterygii</taxon>
        <taxon>Neopterygii</taxon>
        <taxon>Teleostei</taxon>
        <taxon>Anguilliformes</taxon>
        <taxon>Anguillidae</taxon>
        <taxon>Anguilla</taxon>
    </lineage>
</organism>
<protein>
    <submittedName>
        <fullName evidence="1">Uncharacterized protein</fullName>
    </submittedName>
</protein>
<name>A0A0E9RW29_ANGAN</name>
<evidence type="ECO:0000313" key="1">
    <source>
        <dbReference type="EMBL" id="JAH33321.1"/>
    </source>
</evidence>
<reference evidence="1" key="1">
    <citation type="submission" date="2014-11" db="EMBL/GenBank/DDBJ databases">
        <authorList>
            <person name="Amaro Gonzalez C."/>
        </authorList>
    </citation>
    <scope>NUCLEOTIDE SEQUENCE</scope>
</reference>
<dbReference type="AlphaFoldDB" id="A0A0E9RW29"/>